<name>A0A7W8M583_9FIRM</name>
<sequence>MRDNECIADMLNMDGDSESILAARDRRVAEARKFNLLSNVFMSVALDDKGACQYVLRILTGIKDLEVKEIRSQYRISKIHSHDAILDILAEDGSGRLYNLEIQRRDTIDHARRTRFYGAMIDSEYLEKGRFYGELPDVYIIYISETDLWKKGHTIYPIKKYFGDTELKYDDGQYILYVNAAVDDGSETAKLMEYFKTADPNDMTHGELSKRVHYLKCEEGGY</sequence>
<accession>A0A7W8M583</accession>
<evidence type="ECO:0000313" key="1">
    <source>
        <dbReference type="EMBL" id="MBB5264086.1"/>
    </source>
</evidence>
<dbReference type="AlphaFoldDB" id="A0A7W8M583"/>
<reference evidence="1 2" key="1">
    <citation type="submission" date="2020-08" db="EMBL/GenBank/DDBJ databases">
        <title>Genomic Encyclopedia of Type Strains, Phase IV (KMG-IV): sequencing the most valuable type-strain genomes for metagenomic binning, comparative biology and taxonomic classification.</title>
        <authorList>
            <person name="Goeker M."/>
        </authorList>
    </citation>
    <scope>NUCLEOTIDE SEQUENCE [LARGE SCALE GENOMIC DNA]</scope>
    <source>
        <strain evidence="1 2">DSM 106146</strain>
    </source>
</reference>
<protein>
    <submittedName>
        <fullName evidence="1">Putative transposase/invertase (TIGR01784 family)</fullName>
    </submittedName>
</protein>
<gene>
    <name evidence="1" type="ORF">HNP82_001191</name>
</gene>
<dbReference type="Pfam" id="PF12784">
    <property type="entry name" value="PDDEXK_2"/>
    <property type="match status" value="1"/>
</dbReference>
<proteinExistence type="predicted"/>
<comment type="caution">
    <text evidence="1">The sequence shown here is derived from an EMBL/GenBank/DDBJ whole genome shotgun (WGS) entry which is preliminary data.</text>
</comment>
<dbReference type="Proteomes" id="UP000543642">
    <property type="component" value="Unassembled WGS sequence"/>
</dbReference>
<dbReference type="EMBL" id="JACHFW010000003">
    <property type="protein sequence ID" value="MBB5264086.1"/>
    <property type="molecule type" value="Genomic_DNA"/>
</dbReference>
<organism evidence="1 2">
    <name type="scientific">Catenibacillus scindens</name>
    <dbReference type="NCBI Taxonomy" id="673271"/>
    <lineage>
        <taxon>Bacteria</taxon>
        <taxon>Bacillati</taxon>
        <taxon>Bacillota</taxon>
        <taxon>Clostridia</taxon>
        <taxon>Lachnospirales</taxon>
        <taxon>Lachnospiraceae</taxon>
        <taxon>Catenibacillus</taxon>
    </lineage>
</organism>
<evidence type="ECO:0000313" key="2">
    <source>
        <dbReference type="Proteomes" id="UP000543642"/>
    </source>
</evidence>
<keyword evidence="2" id="KW-1185">Reference proteome</keyword>
<dbReference type="RefSeq" id="WP_183772457.1">
    <property type="nucleotide sequence ID" value="NZ_JACHFW010000003.1"/>
</dbReference>